<proteinExistence type="predicted"/>
<comment type="caution">
    <text evidence="1">The sequence shown here is derived from an EMBL/GenBank/DDBJ whole genome shotgun (WGS) entry which is preliminary data.</text>
</comment>
<evidence type="ECO:0000313" key="2">
    <source>
        <dbReference type="Proteomes" id="UP001558535"/>
    </source>
</evidence>
<evidence type="ECO:0000313" key="1">
    <source>
        <dbReference type="EMBL" id="MEX3749922.1"/>
    </source>
</evidence>
<protein>
    <submittedName>
        <fullName evidence="1">Uncharacterized protein</fullName>
    </submittedName>
</protein>
<dbReference type="EMBL" id="JBFPKE010000002">
    <property type="protein sequence ID" value="MEX3749922.1"/>
    <property type="molecule type" value="Genomic_DNA"/>
</dbReference>
<reference evidence="1 2" key="1">
    <citation type="submission" date="2024-07" db="EMBL/GenBank/DDBJ databases">
        <title>A survey of Mimosa microsymbionts across Brazilian biomes reveals a high diversity of Paraburkholderia nodulating endemic species, but also that Cupriavidus is common as a symbiont of widespread species.</title>
        <authorList>
            <person name="Rouws L."/>
            <person name="Barauna A."/>
            <person name="Beukes C."/>
            <person name="Rouws J.R.C."/>
            <person name="De Faria S.M."/>
            <person name="Gross E."/>
            <person name="Bueno Dos Reis Junior F."/>
            <person name="Simon M.F."/>
            <person name="Maluk M."/>
            <person name="Odee D.W."/>
            <person name="Kenicer G."/>
            <person name="Young J.P.W."/>
            <person name="Reis V.M."/>
            <person name="Zilli J."/>
            <person name="James E.K."/>
        </authorList>
    </citation>
    <scope>NUCLEOTIDE SEQUENCE [LARGE SCALE GENOMIC DNA]</scope>
    <source>
        <strain evidence="1 2">BR14375</strain>
    </source>
</reference>
<dbReference type="Proteomes" id="UP001558535">
    <property type="component" value="Unassembled WGS sequence"/>
</dbReference>
<sequence>MPEVEPVCDENRTVQPCAGRAGGEWSKGGWIGCFQRTPKSQTKTFQ</sequence>
<dbReference type="GeneID" id="84319902"/>
<accession>A0ABV3W9N8</accession>
<dbReference type="RefSeq" id="WP_156946604.1">
    <property type="nucleotide sequence ID" value="NZ_CADFGL010000018.1"/>
</dbReference>
<keyword evidence="2" id="KW-1185">Reference proteome</keyword>
<name>A0ABV3W9N8_9BURK</name>
<gene>
    <name evidence="1" type="ORF">AB3X84_07920</name>
</gene>
<organism evidence="1 2">
    <name type="scientific">Paraburkholderia phenoliruptrix</name>
    <dbReference type="NCBI Taxonomy" id="252970"/>
    <lineage>
        <taxon>Bacteria</taxon>
        <taxon>Pseudomonadati</taxon>
        <taxon>Pseudomonadota</taxon>
        <taxon>Betaproteobacteria</taxon>
        <taxon>Burkholderiales</taxon>
        <taxon>Burkholderiaceae</taxon>
        <taxon>Paraburkholderia</taxon>
    </lineage>
</organism>